<dbReference type="Proteomes" id="UP000585474">
    <property type="component" value="Unassembled WGS sequence"/>
</dbReference>
<sequence length="223" mass="25599">MSGKLIPTPLGHKNLGLTEMDNTRRSRKGSENDNPQMTELRDMLKQLGMTIEDYEGSFTNLAEYAPHLVETDEMRAQRFEEGLRHEIRRAIIRPLVLPTYADVLDRAIINEQDEIERKKYFNNKRRQNLVFKGPRLRSRVKSSVTIAMRGAHKEKLFKNESKNKGTKRRASRGYVRPARNTWLRDNRPGKPGNKGGNVNNQRQGRAFALMPGDARNTEDVVAG</sequence>
<name>A0A7J0GLJ1_9ERIC</name>
<feature type="compositionally biased region" description="Basic and acidic residues" evidence="1">
    <location>
        <begin position="21"/>
        <end position="31"/>
    </location>
</feature>
<reference evidence="2 3" key="1">
    <citation type="submission" date="2019-07" db="EMBL/GenBank/DDBJ databases">
        <title>De Novo Assembly of kiwifruit Actinidia rufa.</title>
        <authorList>
            <person name="Sugita-Konishi S."/>
            <person name="Sato K."/>
            <person name="Mori E."/>
            <person name="Abe Y."/>
            <person name="Kisaki G."/>
            <person name="Hamano K."/>
            <person name="Suezawa K."/>
            <person name="Otani M."/>
            <person name="Fukuda T."/>
            <person name="Manabe T."/>
            <person name="Gomi K."/>
            <person name="Tabuchi M."/>
            <person name="Akimitsu K."/>
            <person name="Kataoka I."/>
        </authorList>
    </citation>
    <scope>NUCLEOTIDE SEQUENCE [LARGE SCALE GENOMIC DNA]</scope>
    <source>
        <strain evidence="3">cv. Fuchu</strain>
    </source>
</reference>
<keyword evidence="3" id="KW-1185">Reference proteome</keyword>
<evidence type="ECO:0000313" key="3">
    <source>
        <dbReference type="Proteomes" id="UP000585474"/>
    </source>
</evidence>
<evidence type="ECO:0000256" key="1">
    <source>
        <dbReference type="SAM" id="MobiDB-lite"/>
    </source>
</evidence>
<organism evidence="2 3">
    <name type="scientific">Actinidia rufa</name>
    <dbReference type="NCBI Taxonomy" id="165716"/>
    <lineage>
        <taxon>Eukaryota</taxon>
        <taxon>Viridiplantae</taxon>
        <taxon>Streptophyta</taxon>
        <taxon>Embryophyta</taxon>
        <taxon>Tracheophyta</taxon>
        <taxon>Spermatophyta</taxon>
        <taxon>Magnoliopsida</taxon>
        <taxon>eudicotyledons</taxon>
        <taxon>Gunneridae</taxon>
        <taxon>Pentapetalae</taxon>
        <taxon>asterids</taxon>
        <taxon>Ericales</taxon>
        <taxon>Actinidiaceae</taxon>
        <taxon>Actinidia</taxon>
    </lineage>
</organism>
<protein>
    <submittedName>
        <fullName evidence="2">Uncharacterized protein</fullName>
    </submittedName>
</protein>
<evidence type="ECO:0000313" key="2">
    <source>
        <dbReference type="EMBL" id="GFZ11673.1"/>
    </source>
</evidence>
<accession>A0A7J0GLJ1</accession>
<feature type="region of interest" description="Disordered" evidence="1">
    <location>
        <begin position="159"/>
        <end position="223"/>
    </location>
</feature>
<proteinExistence type="predicted"/>
<dbReference type="AlphaFoldDB" id="A0A7J0GLJ1"/>
<dbReference type="EMBL" id="BJWL01000023">
    <property type="protein sequence ID" value="GFZ11673.1"/>
    <property type="molecule type" value="Genomic_DNA"/>
</dbReference>
<comment type="caution">
    <text evidence="2">The sequence shown here is derived from an EMBL/GenBank/DDBJ whole genome shotgun (WGS) entry which is preliminary data.</text>
</comment>
<gene>
    <name evidence="2" type="ORF">Acr_23g0000580</name>
</gene>
<feature type="region of interest" description="Disordered" evidence="1">
    <location>
        <begin position="1"/>
        <end position="38"/>
    </location>
</feature>